<comment type="caution">
    <text evidence="1">The sequence shown here is derived from an EMBL/GenBank/DDBJ whole genome shotgun (WGS) entry which is preliminary data.</text>
</comment>
<sequence length="148" mass="16255">MTASPSRRRRHAQADADRGARIRVVFINQRAGRGAGSPPTSQTNGLVGFCVSVFACMSVCVSSAFSPRSADVLKKKIHCQTGGAPVGDETSAFPPLAVRLPAFSLRFRSSCLHLSSCLAFFQHRRQKISLFVDSKHFCLFKKKKKKKN</sequence>
<dbReference type="EMBL" id="WKFB01000229">
    <property type="protein sequence ID" value="KAF6730875.1"/>
    <property type="molecule type" value="Genomic_DNA"/>
</dbReference>
<protein>
    <submittedName>
        <fullName evidence="1">Uncharacterized protein</fullName>
    </submittedName>
</protein>
<evidence type="ECO:0000313" key="1">
    <source>
        <dbReference type="EMBL" id="KAF6730875.1"/>
    </source>
</evidence>
<evidence type="ECO:0000313" key="2">
    <source>
        <dbReference type="Proteomes" id="UP000646548"/>
    </source>
</evidence>
<name>A0A834CQH6_ORYME</name>
<accession>A0A834CQH6</accession>
<gene>
    <name evidence="1" type="ORF">FQA47_000022</name>
</gene>
<organism evidence="1 2">
    <name type="scientific">Oryzias melastigma</name>
    <name type="common">Marine medaka</name>
    <dbReference type="NCBI Taxonomy" id="30732"/>
    <lineage>
        <taxon>Eukaryota</taxon>
        <taxon>Metazoa</taxon>
        <taxon>Chordata</taxon>
        <taxon>Craniata</taxon>
        <taxon>Vertebrata</taxon>
        <taxon>Euteleostomi</taxon>
        <taxon>Actinopterygii</taxon>
        <taxon>Neopterygii</taxon>
        <taxon>Teleostei</taxon>
        <taxon>Neoteleostei</taxon>
        <taxon>Acanthomorphata</taxon>
        <taxon>Ovalentaria</taxon>
        <taxon>Atherinomorphae</taxon>
        <taxon>Beloniformes</taxon>
        <taxon>Adrianichthyidae</taxon>
        <taxon>Oryziinae</taxon>
        <taxon>Oryzias</taxon>
    </lineage>
</organism>
<dbReference type="AlphaFoldDB" id="A0A834CQH6"/>
<dbReference type="Proteomes" id="UP000646548">
    <property type="component" value="Unassembled WGS sequence"/>
</dbReference>
<reference evidence="1" key="1">
    <citation type="journal article" name="BMC Genomics">
        <title>Long-read sequencing and de novo genome assembly of marine medaka (Oryzias melastigma).</title>
        <authorList>
            <person name="Liang P."/>
            <person name="Saqib H.S.A."/>
            <person name="Ni X."/>
            <person name="Shen Y."/>
        </authorList>
    </citation>
    <scope>NUCLEOTIDE SEQUENCE</scope>
    <source>
        <strain evidence="1">Bigg-433</strain>
    </source>
</reference>
<proteinExistence type="predicted"/>